<dbReference type="PROSITE" id="PS50837">
    <property type="entry name" value="NACHT"/>
    <property type="match status" value="1"/>
</dbReference>
<protein>
    <recommendedName>
        <fullName evidence="13">Probable pectate lyase F</fullName>
        <ecNumber evidence="5">4.2.2.2</ecNumber>
    </recommendedName>
</protein>
<dbReference type="EC" id="4.2.2.2" evidence="5"/>
<proteinExistence type="inferred from homology"/>
<evidence type="ECO:0000256" key="4">
    <source>
        <dbReference type="ARBA" id="ARBA00006463"/>
    </source>
</evidence>
<organism evidence="19 20">
    <name type="scientific">Fusarium longipes</name>
    <dbReference type="NCBI Taxonomy" id="694270"/>
    <lineage>
        <taxon>Eukaryota</taxon>
        <taxon>Fungi</taxon>
        <taxon>Dikarya</taxon>
        <taxon>Ascomycota</taxon>
        <taxon>Pezizomycotina</taxon>
        <taxon>Sordariomycetes</taxon>
        <taxon>Hypocreomycetidae</taxon>
        <taxon>Hypocreales</taxon>
        <taxon>Nectriaceae</taxon>
        <taxon>Fusarium</taxon>
    </lineage>
</organism>
<dbReference type="Pfam" id="PF24883">
    <property type="entry name" value="NPHP3_N"/>
    <property type="match status" value="1"/>
</dbReference>
<keyword evidence="9" id="KW-0677">Repeat</keyword>
<comment type="similarity">
    <text evidence="4">Belongs to the polysaccharide lyase 3 family.</text>
</comment>
<keyword evidence="20" id="KW-1185">Reference proteome</keyword>
<evidence type="ECO:0000256" key="5">
    <source>
        <dbReference type="ARBA" id="ARBA00012272"/>
    </source>
</evidence>
<evidence type="ECO:0000256" key="8">
    <source>
        <dbReference type="ARBA" id="ARBA00022729"/>
    </source>
</evidence>
<evidence type="ECO:0000256" key="16">
    <source>
        <dbReference type="SAM" id="MobiDB-lite"/>
    </source>
</evidence>
<feature type="domain" description="NACHT" evidence="18">
    <location>
        <begin position="622"/>
        <end position="764"/>
    </location>
</feature>
<dbReference type="Proteomes" id="UP000266234">
    <property type="component" value="Unassembled WGS sequence"/>
</dbReference>
<keyword evidence="10" id="KW-0106">Calcium</keyword>
<evidence type="ECO:0000313" key="20">
    <source>
        <dbReference type="Proteomes" id="UP000266234"/>
    </source>
</evidence>
<evidence type="ECO:0000256" key="17">
    <source>
        <dbReference type="SAM" id="SignalP"/>
    </source>
</evidence>
<feature type="signal peptide" evidence="17">
    <location>
        <begin position="1"/>
        <end position="18"/>
    </location>
</feature>
<keyword evidence="15" id="KW-0175">Coiled coil</keyword>
<reference evidence="19 20" key="1">
    <citation type="journal article" date="2018" name="PLoS Pathog.">
        <title>Evolution of structural diversity of trichothecenes, a family of toxins produced by plant pathogenic and entomopathogenic fungi.</title>
        <authorList>
            <person name="Proctor R.H."/>
            <person name="McCormick S.P."/>
            <person name="Kim H.S."/>
            <person name="Cardoza R.E."/>
            <person name="Stanley A.M."/>
            <person name="Lindo L."/>
            <person name="Kelly A."/>
            <person name="Brown D.W."/>
            <person name="Lee T."/>
            <person name="Vaughan M.M."/>
            <person name="Alexander N.J."/>
            <person name="Busman M."/>
            <person name="Gutierrez S."/>
        </authorList>
    </citation>
    <scope>NUCLEOTIDE SEQUENCE [LARGE SCALE GENOMIC DNA]</scope>
    <source>
        <strain evidence="19 20">NRRL 20695</strain>
    </source>
</reference>
<dbReference type="EMBL" id="PXOG01000148">
    <property type="protein sequence ID" value="RGP72355.1"/>
    <property type="molecule type" value="Genomic_DNA"/>
</dbReference>
<dbReference type="OrthoDB" id="538223at2759"/>
<dbReference type="InterPro" id="IPR001680">
    <property type="entry name" value="WD40_rpt"/>
</dbReference>
<evidence type="ECO:0000256" key="11">
    <source>
        <dbReference type="ARBA" id="ARBA00023239"/>
    </source>
</evidence>
<evidence type="ECO:0000256" key="10">
    <source>
        <dbReference type="ARBA" id="ARBA00022837"/>
    </source>
</evidence>
<dbReference type="STRING" id="694270.A0A395SJJ3"/>
<dbReference type="SUPFAM" id="SSF52540">
    <property type="entry name" value="P-loop containing nucleoside triphosphate hydrolases"/>
    <property type="match status" value="1"/>
</dbReference>
<dbReference type="PANTHER" id="PTHR33407">
    <property type="entry name" value="PECTATE LYASE F-RELATED"/>
    <property type="match status" value="1"/>
</dbReference>
<evidence type="ECO:0000256" key="2">
    <source>
        <dbReference type="ARBA" id="ARBA00001913"/>
    </source>
</evidence>
<evidence type="ECO:0000256" key="12">
    <source>
        <dbReference type="ARBA" id="ARBA00025679"/>
    </source>
</evidence>
<dbReference type="PROSITE" id="PS00678">
    <property type="entry name" value="WD_REPEATS_1"/>
    <property type="match status" value="1"/>
</dbReference>
<keyword evidence="6" id="KW-0964">Secreted</keyword>
<evidence type="ECO:0000256" key="15">
    <source>
        <dbReference type="SAM" id="Coils"/>
    </source>
</evidence>
<comment type="catalytic activity">
    <reaction evidence="1">
        <text>Eliminative cleavage of (1-&gt;4)-alpha-D-galacturonan to give oligosaccharides with 4-deoxy-alpha-D-galact-4-enuronosyl groups at their non-reducing ends.</text>
        <dbReference type="EC" id="4.2.2.2"/>
    </reaction>
</comment>
<comment type="subcellular location">
    <subcellularLocation>
        <location evidence="3">Secreted</location>
    </subcellularLocation>
</comment>
<dbReference type="SUPFAM" id="SSF51126">
    <property type="entry name" value="Pectin lyase-like"/>
    <property type="match status" value="1"/>
</dbReference>
<dbReference type="InterPro" id="IPR015943">
    <property type="entry name" value="WD40/YVTN_repeat-like_dom_sf"/>
</dbReference>
<evidence type="ECO:0000256" key="7">
    <source>
        <dbReference type="ARBA" id="ARBA00022574"/>
    </source>
</evidence>
<feature type="compositionally biased region" description="Polar residues" evidence="16">
    <location>
        <begin position="263"/>
        <end position="281"/>
    </location>
</feature>
<evidence type="ECO:0000256" key="1">
    <source>
        <dbReference type="ARBA" id="ARBA00000695"/>
    </source>
</evidence>
<dbReference type="GO" id="GO:0005576">
    <property type="term" value="C:extracellular region"/>
    <property type="evidence" value="ECO:0007669"/>
    <property type="project" value="UniProtKB-SubCell"/>
</dbReference>
<dbReference type="Gene3D" id="3.40.50.300">
    <property type="entry name" value="P-loop containing nucleotide triphosphate hydrolases"/>
    <property type="match status" value="1"/>
</dbReference>
<dbReference type="PANTHER" id="PTHR33407:SF9">
    <property type="entry name" value="PECTATE LYASE F-RELATED"/>
    <property type="match status" value="1"/>
</dbReference>
<dbReference type="InterPro" id="IPR007111">
    <property type="entry name" value="NACHT_NTPase"/>
</dbReference>
<gene>
    <name evidence="19" type="ORF">FLONG3_6751</name>
</gene>
<dbReference type="SUPFAM" id="SSF82171">
    <property type="entry name" value="DPP6 N-terminal domain-like"/>
    <property type="match status" value="1"/>
</dbReference>
<dbReference type="InterPro" id="IPR011050">
    <property type="entry name" value="Pectin_lyase_fold/virulence"/>
</dbReference>
<dbReference type="InterPro" id="IPR004898">
    <property type="entry name" value="Pectate_lyase_PlyH/PlyE-like"/>
</dbReference>
<evidence type="ECO:0000256" key="3">
    <source>
        <dbReference type="ARBA" id="ARBA00004613"/>
    </source>
</evidence>
<dbReference type="Pfam" id="PF00400">
    <property type="entry name" value="WD40"/>
    <property type="match status" value="1"/>
</dbReference>
<dbReference type="InterPro" id="IPR056884">
    <property type="entry name" value="NPHP3-like_N"/>
</dbReference>
<evidence type="ECO:0000256" key="14">
    <source>
        <dbReference type="PROSITE-ProRule" id="PRU00221"/>
    </source>
</evidence>
<dbReference type="Gene3D" id="2.130.10.10">
    <property type="entry name" value="YVTN repeat-like/Quinoprotein amine dehydrogenase"/>
    <property type="match status" value="3"/>
</dbReference>
<dbReference type="InterPro" id="IPR027417">
    <property type="entry name" value="P-loop_NTPase"/>
</dbReference>
<dbReference type="Gene3D" id="2.160.20.10">
    <property type="entry name" value="Single-stranded right-handed beta-helix, Pectin lyase-like"/>
    <property type="match status" value="1"/>
</dbReference>
<dbReference type="Pfam" id="PF03211">
    <property type="entry name" value="Pectate_lyase"/>
    <property type="match status" value="1"/>
</dbReference>
<dbReference type="GO" id="GO:0030570">
    <property type="term" value="F:pectate lyase activity"/>
    <property type="evidence" value="ECO:0007669"/>
    <property type="project" value="UniProtKB-EC"/>
</dbReference>
<feature type="repeat" description="WD" evidence="14">
    <location>
        <begin position="1274"/>
        <end position="1308"/>
    </location>
</feature>
<dbReference type="PROSITE" id="PS50082">
    <property type="entry name" value="WD_REPEATS_2"/>
    <property type="match status" value="1"/>
</dbReference>
<evidence type="ECO:0000313" key="19">
    <source>
        <dbReference type="EMBL" id="RGP72355.1"/>
    </source>
</evidence>
<evidence type="ECO:0000259" key="18">
    <source>
        <dbReference type="PROSITE" id="PS50837"/>
    </source>
</evidence>
<dbReference type="InterPro" id="IPR019775">
    <property type="entry name" value="WD40_repeat_CS"/>
</dbReference>
<feature type="coiled-coil region" evidence="15">
    <location>
        <begin position="502"/>
        <end position="529"/>
    </location>
</feature>
<comment type="function">
    <text evidence="12">Pectinolytic enzyme consist of four classes of enzymes: pectin lyase, polygalacturonase, pectin methylesterase and rhamnogalacturonase. Among pectinolytic enzymes, pectin lyase is the most important in depolymerization of pectin, since it cleaves internal glycosidic bonds of highly methylated pectins. Favors pectate, the anion, over pectin, the methyl ester.</text>
</comment>
<dbReference type="SUPFAM" id="SSF50978">
    <property type="entry name" value="WD40 repeat-like"/>
    <property type="match status" value="1"/>
</dbReference>
<dbReference type="Pfam" id="PF17100">
    <property type="entry name" value="NACHT_N"/>
    <property type="match status" value="1"/>
</dbReference>
<dbReference type="GO" id="GO:0045490">
    <property type="term" value="P:pectin catabolic process"/>
    <property type="evidence" value="ECO:0007669"/>
    <property type="project" value="TreeGrafter"/>
</dbReference>
<feature type="compositionally biased region" description="Basic residues" evidence="16">
    <location>
        <begin position="243"/>
        <end position="252"/>
    </location>
</feature>
<dbReference type="SMART" id="SM00320">
    <property type="entry name" value="WD40"/>
    <property type="match status" value="4"/>
</dbReference>
<comment type="cofactor">
    <cofactor evidence="2">
        <name>Ca(2+)</name>
        <dbReference type="ChEBI" id="CHEBI:29108"/>
    </cofactor>
</comment>
<evidence type="ECO:0000256" key="13">
    <source>
        <dbReference type="ARBA" id="ARBA00039895"/>
    </source>
</evidence>
<keyword evidence="11" id="KW-0456">Lyase</keyword>
<dbReference type="InterPro" id="IPR036322">
    <property type="entry name" value="WD40_repeat_dom_sf"/>
</dbReference>
<dbReference type="InterPro" id="IPR031359">
    <property type="entry name" value="NACHT_N"/>
</dbReference>
<keyword evidence="7 14" id="KW-0853">WD repeat</keyword>
<evidence type="ECO:0000256" key="6">
    <source>
        <dbReference type="ARBA" id="ARBA00022525"/>
    </source>
</evidence>
<dbReference type="InterPro" id="IPR012334">
    <property type="entry name" value="Pectin_lyas_fold"/>
</dbReference>
<feature type="chain" id="PRO_5017311669" description="Probable pectate lyase F" evidence="17">
    <location>
        <begin position="19"/>
        <end position="1650"/>
    </location>
</feature>
<comment type="caution">
    <text evidence="19">The sequence shown here is derived from an EMBL/GenBank/DDBJ whole genome shotgun (WGS) entry which is preliminary data.</text>
</comment>
<accession>A0A395SJJ3</accession>
<evidence type="ECO:0000256" key="9">
    <source>
        <dbReference type="ARBA" id="ARBA00022737"/>
    </source>
</evidence>
<dbReference type="PROSITE" id="PS50294">
    <property type="entry name" value="WD_REPEATS_REGION"/>
    <property type="match status" value="1"/>
</dbReference>
<keyword evidence="8 17" id="KW-0732">Signal</keyword>
<name>A0A395SJJ3_9HYPO</name>
<feature type="region of interest" description="Disordered" evidence="16">
    <location>
        <begin position="243"/>
        <end position="281"/>
    </location>
</feature>
<sequence length="1650" mass="185826">MHFSTIATILAAVPSTLACLGYSGGLPKHTGTKTLSAPQYIARGQTFDAGWVKYDRGVKCTGQAEGGEKDTVFVLEDGAKLRNVIIGANQREGVYCKGSCTLEFVWFEDVCEDAISIKGGGTANIIGGGAYKAADKIIQHNGCGHVNIINFYANDYGKVYRSCGNCSGNCRRTVHMEGTTAVNGGELMGINLNYGDKATYSNNCFPKVQCQGYNGCDKKNGACEPTKQQLHGDSEMPFLSKVKQKWRARHGSGRSSPEPPITGSPTNVQHHTSSSGMSEISNPATQLLTTPSATQDTPQTLSEKLWHAAYTALESKEPDTVRAYSKILDNVQTKWDNETSLPELEELESSKSTGSYKMWRLVYTGLERSKREAKLKENVSSFLQIVDSVKGVVDKAVKYSPEASVVWAGVALGLEILSNPMKEPGLNREGIVHVLLRMEWYWNLSDLVLSEKTAASSSITLRTTLEKHVTYFYEKLLLFQMRSTCLYHRNWAVNLLRDAIKLDDWAEELTEVKNAESQLRDDIKQYNSEECKTWLHGIERAAVSQERLLADIYSIMKEQTRLHEKSKQDDQDKSCIRALLITDPRDDRRVMQEQKGEPLLDSYAWITRNAKYREFLNDPERRVLWINGLPGKGKTMLVLGLLDELAKTSRPLPFFLCQANVKQEDRSSYNAVLRGLIYLLLEYQPGLITIVRAHYDKLGGKLFTGSNSIRLKDVLMGMLQDPGLNDAILLVDALDECTIDRSQLTTLIVQLSKSSKAKWIVSSRDWPEIGQELEDAQGLISLNLSEEDEEVSSAVNSYIVTRVDELAKRWRKSTGLREDVVSYMQSHADNTFLWVSLVCERLSHSNVREKRVMDELRCFPQSLKSLYYLMLKRITESCEASLLKEILALVCVAYRPLEAVELPSLIPLIEGYDEDDVKEVIGYCGSFIRNQDGEIFFVHQSAKDFLLDEGCKAIFTDGMQLQHLRIFSHSLQCMKGILRQDVYDLKSTGTLISDITTPDPDPLRPTKYACQYWAEHLLDSDAGRQPERELLETTYKFLQWGFLYCHAPNWITSKPDMPRQWEAYDQSFHLDTEVLNIAYSPDDKFLAVASKDAFKVYETATGDLLFELEHQCRQIIFMADGDRLVLVEGQDVVVISWETQECILHLESVVAPWTDVVQLPEERIVAISPQVDKVKIWDMVAGCCNHTIDHGFFTTERVACSADRRRIAIANLHEIRFWDLDEARNWVENKGLVINDYAEALCLSADGRLIIVTEGYKSIKIKIYDDKGAMVRCLKGHSLSISCLSLSHSNQRLASGSEDFTVKVWDLSDVYECKTKTHDSALVDHDILTDLNEAQSKENDISAVRFSPCGKFLVAWDENTSIWCTDGGLGTAPVISRSNKNLVSFTADDRLVAMALPVRSFERELEVSDTTTGKQIASFHTRPLESVLLSADGQRIAFVSDTLYFSMSCWELEVRDLAQSSSSNDSTGQYVNRGKTLSHNTLISADFKRIAMLLRGGKLRIESQNMSKWDQHDYPKDLCDDIITFSPDARWLLVGKRPNTFRILDPSKPSIPIELDFTEYSNCPSISTEIGCNIPTRFGTITLGKPDALQRSNRIGWGVTFDMAWIMRGNERMIWVPNEYRTLSVDTVGSRIGFACPSGKLTMMELERME</sequence>